<name>A0A3Q9HRI2_9FIRM</name>
<evidence type="ECO:0000256" key="7">
    <source>
        <dbReference type="RuleBase" id="RU003837"/>
    </source>
</evidence>
<feature type="active site" description="Proton acceptor" evidence="4 5">
    <location>
        <position position="155"/>
    </location>
</feature>
<evidence type="ECO:0000259" key="8">
    <source>
        <dbReference type="PROSITE" id="PS51006"/>
    </source>
</evidence>
<dbReference type="UniPathway" id="UPA00248">
    <property type="reaction ID" value="UER00314"/>
</dbReference>
<keyword evidence="10" id="KW-1185">Reference proteome</keyword>
<dbReference type="SUPFAM" id="SSF53335">
    <property type="entry name" value="S-adenosyl-L-methionine-dependent methyltransferases"/>
    <property type="match status" value="1"/>
</dbReference>
<feature type="binding site" evidence="4">
    <location>
        <position position="86"/>
    </location>
    <ligand>
        <name>spermidine</name>
        <dbReference type="ChEBI" id="CHEBI:57834"/>
    </ligand>
</feature>
<gene>
    <name evidence="4" type="primary">speE</name>
    <name evidence="9" type="ORF">BBF96_10710</name>
</gene>
<dbReference type="InterPro" id="IPR001045">
    <property type="entry name" value="Spermi_synthase"/>
</dbReference>
<dbReference type="Pfam" id="PF01564">
    <property type="entry name" value="Spermine_synth"/>
    <property type="match status" value="1"/>
</dbReference>
<keyword evidence="2 4" id="KW-0808">Transferase</keyword>
<evidence type="ECO:0000313" key="9">
    <source>
        <dbReference type="EMBL" id="AZR73815.1"/>
    </source>
</evidence>
<evidence type="ECO:0000256" key="4">
    <source>
        <dbReference type="HAMAP-Rule" id="MF_00198"/>
    </source>
</evidence>
<feature type="binding site" evidence="4">
    <location>
        <begin position="137"/>
        <end position="138"/>
    </location>
    <ligand>
        <name>S-methyl-5'-thioadenosine</name>
        <dbReference type="ChEBI" id="CHEBI:17509"/>
    </ligand>
</feature>
<feature type="binding site" evidence="4">
    <location>
        <position position="106"/>
    </location>
    <ligand>
        <name>S-methyl-5'-thioadenosine</name>
        <dbReference type="ChEBI" id="CHEBI:17509"/>
    </ligand>
</feature>
<evidence type="ECO:0000256" key="3">
    <source>
        <dbReference type="ARBA" id="ARBA00023115"/>
    </source>
</evidence>
<dbReference type="RefSeq" id="WP_127017162.1">
    <property type="nucleotide sequence ID" value="NZ_CP016379.1"/>
</dbReference>
<dbReference type="Gene3D" id="2.30.140.10">
    <property type="entry name" value="Spermidine synthase, tetramerisation domain"/>
    <property type="match status" value="1"/>
</dbReference>
<dbReference type="CDD" id="cd02440">
    <property type="entry name" value="AdoMet_MTases"/>
    <property type="match status" value="1"/>
</dbReference>
<dbReference type="NCBIfam" id="NF002010">
    <property type="entry name" value="PRK00811.1"/>
    <property type="match status" value="1"/>
</dbReference>
<dbReference type="EMBL" id="CP016379">
    <property type="protein sequence ID" value="AZR73815.1"/>
    <property type="molecule type" value="Genomic_DNA"/>
</dbReference>
<organism evidence="9 10">
    <name type="scientific">Anoxybacter fermentans</name>
    <dbReference type="NCBI Taxonomy" id="1323375"/>
    <lineage>
        <taxon>Bacteria</taxon>
        <taxon>Bacillati</taxon>
        <taxon>Bacillota</taxon>
        <taxon>Clostridia</taxon>
        <taxon>Halanaerobiales</taxon>
        <taxon>Anoxybacter</taxon>
    </lineage>
</organism>
<dbReference type="GO" id="GO:0005829">
    <property type="term" value="C:cytosol"/>
    <property type="evidence" value="ECO:0007669"/>
    <property type="project" value="TreeGrafter"/>
</dbReference>
<comment type="similarity">
    <text evidence="1 4 6">Belongs to the spermidine/spermine synthase family.</text>
</comment>
<dbReference type="InterPro" id="IPR035246">
    <property type="entry name" value="Spermidine_synt_N"/>
</dbReference>
<dbReference type="InterPro" id="IPR030373">
    <property type="entry name" value="PABS_CS"/>
</dbReference>
<comment type="pathway">
    <text evidence="4">Amine and polyamine biosynthesis; spermidine biosynthesis; spermidine from putrescine: step 1/1.</text>
</comment>
<accession>A0A3Q9HRI2</accession>
<comment type="catalytic activity">
    <reaction evidence="4 7">
        <text>S-adenosyl 3-(methylsulfanyl)propylamine + putrescine = S-methyl-5'-thioadenosine + spermidine + H(+)</text>
        <dbReference type="Rhea" id="RHEA:12721"/>
        <dbReference type="ChEBI" id="CHEBI:15378"/>
        <dbReference type="ChEBI" id="CHEBI:17509"/>
        <dbReference type="ChEBI" id="CHEBI:57443"/>
        <dbReference type="ChEBI" id="CHEBI:57834"/>
        <dbReference type="ChEBI" id="CHEBI:326268"/>
        <dbReference type="EC" id="2.5.1.16"/>
    </reaction>
</comment>
<evidence type="ECO:0000256" key="1">
    <source>
        <dbReference type="ARBA" id="ARBA00007867"/>
    </source>
</evidence>
<evidence type="ECO:0000256" key="5">
    <source>
        <dbReference type="PROSITE-ProRule" id="PRU00354"/>
    </source>
</evidence>
<proteinExistence type="inferred from homology"/>
<dbReference type="KEGG" id="aft:BBF96_10710"/>
<dbReference type="Pfam" id="PF17284">
    <property type="entry name" value="Spermine_synt_N"/>
    <property type="match status" value="1"/>
</dbReference>
<reference evidence="9 10" key="1">
    <citation type="submission" date="2016-07" db="EMBL/GenBank/DDBJ databases">
        <title>Genome and transcriptome analysis of iron-reducing fermentative bacteria Anoxybacter fermentans.</title>
        <authorList>
            <person name="Zeng X."/>
            <person name="Shao Z."/>
        </authorList>
    </citation>
    <scope>NUCLEOTIDE SEQUENCE [LARGE SCALE GENOMIC DNA]</scope>
    <source>
        <strain evidence="9 10">DY22613</strain>
    </source>
</reference>
<keyword evidence="4 7" id="KW-0745">Spermidine biosynthesis</keyword>
<evidence type="ECO:0000313" key="10">
    <source>
        <dbReference type="Proteomes" id="UP000267250"/>
    </source>
</evidence>
<dbReference type="InterPro" id="IPR030374">
    <property type="entry name" value="PABS"/>
</dbReference>
<dbReference type="InterPro" id="IPR029063">
    <property type="entry name" value="SAM-dependent_MTases_sf"/>
</dbReference>
<dbReference type="GO" id="GO:0008295">
    <property type="term" value="P:spermidine biosynthetic process"/>
    <property type="evidence" value="ECO:0007669"/>
    <property type="project" value="UniProtKB-UniRule"/>
</dbReference>
<dbReference type="AlphaFoldDB" id="A0A3Q9HRI2"/>
<feature type="binding site" evidence="4">
    <location>
        <position position="162"/>
    </location>
    <ligand>
        <name>S-methyl-5'-thioadenosine</name>
        <dbReference type="ChEBI" id="CHEBI:17509"/>
    </ligand>
</feature>
<dbReference type="Gene3D" id="3.40.50.150">
    <property type="entry name" value="Vaccinia Virus protein VP39"/>
    <property type="match status" value="1"/>
</dbReference>
<feature type="binding site" evidence="4">
    <location>
        <position position="62"/>
    </location>
    <ligand>
        <name>spermidine</name>
        <dbReference type="ChEBI" id="CHEBI:57834"/>
    </ligand>
</feature>
<dbReference type="PROSITE" id="PS01330">
    <property type="entry name" value="PABS_1"/>
    <property type="match status" value="1"/>
</dbReference>
<feature type="binding site" evidence="4">
    <location>
        <position position="31"/>
    </location>
    <ligand>
        <name>S-methyl-5'-thioadenosine</name>
        <dbReference type="ChEBI" id="CHEBI:17509"/>
    </ligand>
</feature>
<dbReference type="EC" id="2.5.1.16" evidence="4"/>
<dbReference type="PROSITE" id="PS51006">
    <property type="entry name" value="PABS_2"/>
    <property type="match status" value="1"/>
</dbReference>
<dbReference type="Proteomes" id="UP000267250">
    <property type="component" value="Chromosome"/>
</dbReference>
<dbReference type="PANTHER" id="PTHR11558:SF11">
    <property type="entry name" value="SPERMIDINE SYNTHASE"/>
    <property type="match status" value="1"/>
</dbReference>
<keyword evidence="3 4" id="KW-0620">Polyamine biosynthesis</keyword>
<comment type="subunit">
    <text evidence="4">Homodimer or homotetramer.</text>
</comment>
<dbReference type="HAMAP" id="MF_00198">
    <property type="entry name" value="Spermidine_synth"/>
    <property type="match status" value="1"/>
</dbReference>
<evidence type="ECO:0000256" key="2">
    <source>
        <dbReference type="ARBA" id="ARBA00022679"/>
    </source>
</evidence>
<feature type="binding site" evidence="4">
    <location>
        <begin position="155"/>
        <end position="158"/>
    </location>
    <ligand>
        <name>spermidine</name>
        <dbReference type="ChEBI" id="CHEBI:57834"/>
    </ligand>
</feature>
<protein>
    <recommendedName>
        <fullName evidence="4">Polyamine aminopropyltransferase</fullName>
    </recommendedName>
    <alternativeName>
        <fullName evidence="4">Putrescine aminopropyltransferase</fullName>
        <shortName evidence="4">PAPT</shortName>
    </alternativeName>
    <alternativeName>
        <fullName evidence="4">Spermidine synthase</fullName>
        <shortName evidence="4">SPDS</shortName>
        <shortName evidence="4">SPDSY</shortName>
        <ecNumber evidence="4">2.5.1.16</ecNumber>
    </alternativeName>
</protein>
<dbReference type="OrthoDB" id="9793120at2"/>
<evidence type="ECO:0000256" key="6">
    <source>
        <dbReference type="RuleBase" id="RU003836"/>
    </source>
</evidence>
<dbReference type="InterPro" id="IPR037163">
    <property type="entry name" value="Spermidine_synt_N_sf"/>
</dbReference>
<dbReference type="NCBIfam" id="TIGR00417">
    <property type="entry name" value="speE"/>
    <property type="match status" value="1"/>
</dbReference>
<sequence>MELWFTEYQNNKLAYGYKISKHLHSEQTKFQRLDVVDTEQFGRMLILDGIVMTTIEDEFVYHEMISHVPLITHPNPKKVAVIGGGDGGAIREIIKHPSIEEAHLIEIDGRVIENSKKYLPEIACALDDPKVTIFVEDGIEFIKKNKNTYDVIMVDSTDPIGPAVGLFKKEFYQSVYDALKEDGLFVAQTESPFLNKDIIKPTYQAISEVFPITRLYLATIPTYPGFLWSFSMGSKKYKPEDADLSRAEAIASDTKYYNPEIHRSAFALPNFVRDLIAQK</sequence>
<dbReference type="PANTHER" id="PTHR11558">
    <property type="entry name" value="SPERMIDINE/SPERMINE SYNTHASE"/>
    <property type="match status" value="1"/>
</dbReference>
<feature type="domain" description="PABS" evidence="8">
    <location>
        <begin position="2"/>
        <end position="235"/>
    </location>
</feature>
<dbReference type="GO" id="GO:0004766">
    <property type="term" value="F:spermidine synthase activity"/>
    <property type="evidence" value="ECO:0007669"/>
    <property type="project" value="UniProtKB-UniRule"/>
</dbReference>
<comment type="function">
    <text evidence="4">Catalyzes the irreversible transfer of a propylamine group from the amino donor S-adenosylmethioninamine (decarboxy-AdoMet) to putrescine (1,4-diaminobutane) to yield spermidine.</text>
</comment>